<sequence>MKKTKIEIEKLKEEIVERLKPLNPDKIILFGSYAYGEPNEDSDIDLFLIKDEDIEVEALMRLRDLMKKEKIGFDVLSDSRENVENREDYFYKVDILQKGKVLYAK</sequence>
<dbReference type="CDD" id="cd05403">
    <property type="entry name" value="NT_KNTase_like"/>
    <property type="match status" value="1"/>
</dbReference>
<proteinExistence type="predicted"/>
<dbReference type="SUPFAM" id="SSF81301">
    <property type="entry name" value="Nucleotidyltransferase"/>
    <property type="match status" value="1"/>
</dbReference>
<reference evidence="2 3" key="1">
    <citation type="submission" date="2016-10" db="EMBL/GenBank/DDBJ databases">
        <authorList>
            <person name="de Groot N.N."/>
        </authorList>
    </citation>
    <scope>NUCLEOTIDE SEQUENCE [LARGE SCALE GENOMIC DNA]</scope>
    <source>
        <strain evidence="2 3">EP1-55-1</strain>
    </source>
</reference>
<dbReference type="OrthoDB" id="5362391at2"/>
<dbReference type="Pfam" id="PF18765">
    <property type="entry name" value="Polbeta"/>
    <property type="match status" value="1"/>
</dbReference>
<dbReference type="InterPro" id="IPR052548">
    <property type="entry name" value="Type_VII_TA_antitoxin"/>
</dbReference>
<dbReference type="RefSeq" id="WP_092914019.1">
    <property type="nucleotide sequence ID" value="NZ_FOXB01000053.1"/>
</dbReference>
<dbReference type="EMBL" id="FOXB01000053">
    <property type="protein sequence ID" value="SFP89184.1"/>
    <property type="molecule type" value="Genomic_DNA"/>
</dbReference>
<evidence type="ECO:0000313" key="3">
    <source>
        <dbReference type="Proteomes" id="UP000199227"/>
    </source>
</evidence>
<keyword evidence="3" id="KW-1185">Reference proteome</keyword>
<dbReference type="PANTHER" id="PTHR33933:SF1">
    <property type="entry name" value="PROTEIN ADENYLYLTRANSFERASE MNTA-RELATED"/>
    <property type="match status" value="1"/>
</dbReference>
<organism evidence="2 3">
    <name type="scientific">Hydrogenimonas thermophila</name>
    <dbReference type="NCBI Taxonomy" id="223786"/>
    <lineage>
        <taxon>Bacteria</taxon>
        <taxon>Pseudomonadati</taxon>
        <taxon>Campylobacterota</taxon>
        <taxon>Epsilonproteobacteria</taxon>
        <taxon>Campylobacterales</taxon>
        <taxon>Hydrogenimonadaceae</taxon>
        <taxon>Hydrogenimonas</taxon>
    </lineage>
</organism>
<dbReference type="InterPro" id="IPR043519">
    <property type="entry name" value="NT_sf"/>
</dbReference>
<name>A0A1I5U1N0_9BACT</name>
<dbReference type="InterPro" id="IPR041633">
    <property type="entry name" value="Polbeta"/>
</dbReference>
<protein>
    <submittedName>
        <fullName evidence="2">Nucleotidyltransferase domain-containing protein</fullName>
    </submittedName>
</protein>
<feature type="domain" description="Polymerase beta nucleotidyltransferase" evidence="1">
    <location>
        <begin position="13"/>
        <end position="104"/>
    </location>
</feature>
<dbReference type="Proteomes" id="UP000199227">
    <property type="component" value="Unassembled WGS sequence"/>
</dbReference>
<keyword evidence="2" id="KW-0808">Transferase</keyword>
<dbReference type="GO" id="GO:0016740">
    <property type="term" value="F:transferase activity"/>
    <property type="evidence" value="ECO:0007669"/>
    <property type="project" value="UniProtKB-KW"/>
</dbReference>
<dbReference type="PANTHER" id="PTHR33933">
    <property type="entry name" value="NUCLEOTIDYLTRANSFERASE"/>
    <property type="match status" value="1"/>
</dbReference>
<dbReference type="STRING" id="223786.SAMN05216234_1535"/>
<accession>A0A1I5U1N0</accession>
<evidence type="ECO:0000313" key="2">
    <source>
        <dbReference type="EMBL" id="SFP89184.1"/>
    </source>
</evidence>
<dbReference type="AlphaFoldDB" id="A0A1I5U1N0"/>
<dbReference type="Gene3D" id="3.30.460.10">
    <property type="entry name" value="Beta Polymerase, domain 2"/>
    <property type="match status" value="1"/>
</dbReference>
<gene>
    <name evidence="2" type="ORF">SAMN05216234_1535</name>
</gene>
<evidence type="ECO:0000259" key="1">
    <source>
        <dbReference type="Pfam" id="PF18765"/>
    </source>
</evidence>